<accession>A0AAV5IMI1</accession>
<dbReference type="Proteomes" id="UP001054252">
    <property type="component" value="Unassembled WGS sequence"/>
</dbReference>
<evidence type="ECO:0000313" key="2">
    <source>
        <dbReference type="Proteomes" id="UP001054252"/>
    </source>
</evidence>
<keyword evidence="2" id="KW-1185">Reference proteome</keyword>
<protein>
    <submittedName>
        <fullName evidence="1">Uncharacterized protein</fullName>
    </submittedName>
</protein>
<reference evidence="1 2" key="1">
    <citation type="journal article" date="2021" name="Commun. Biol.">
        <title>The genome of Shorea leprosula (Dipterocarpaceae) highlights the ecological relevance of drought in aseasonal tropical rainforests.</title>
        <authorList>
            <person name="Ng K.K.S."/>
            <person name="Kobayashi M.J."/>
            <person name="Fawcett J.A."/>
            <person name="Hatakeyama M."/>
            <person name="Paape T."/>
            <person name="Ng C.H."/>
            <person name="Ang C.C."/>
            <person name="Tnah L.H."/>
            <person name="Lee C.T."/>
            <person name="Nishiyama T."/>
            <person name="Sese J."/>
            <person name="O'Brien M.J."/>
            <person name="Copetti D."/>
            <person name="Mohd Noor M.I."/>
            <person name="Ong R.C."/>
            <person name="Putra M."/>
            <person name="Sireger I.Z."/>
            <person name="Indrioko S."/>
            <person name="Kosugi Y."/>
            <person name="Izuno A."/>
            <person name="Isagi Y."/>
            <person name="Lee S.L."/>
            <person name="Shimizu K.K."/>
        </authorList>
    </citation>
    <scope>NUCLEOTIDE SEQUENCE [LARGE SCALE GENOMIC DNA]</scope>
    <source>
        <strain evidence="1">214</strain>
    </source>
</reference>
<proteinExistence type="predicted"/>
<dbReference type="EMBL" id="BPVZ01000012">
    <property type="protein sequence ID" value="GKU98364.1"/>
    <property type="molecule type" value="Genomic_DNA"/>
</dbReference>
<evidence type="ECO:0000313" key="1">
    <source>
        <dbReference type="EMBL" id="GKU98364.1"/>
    </source>
</evidence>
<name>A0AAV5IMI1_9ROSI</name>
<organism evidence="1 2">
    <name type="scientific">Rubroshorea leprosula</name>
    <dbReference type="NCBI Taxonomy" id="152421"/>
    <lineage>
        <taxon>Eukaryota</taxon>
        <taxon>Viridiplantae</taxon>
        <taxon>Streptophyta</taxon>
        <taxon>Embryophyta</taxon>
        <taxon>Tracheophyta</taxon>
        <taxon>Spermatophyta</taxon>
        <taxon>Magnoliopsida</taxon>
        <taxon>eudicotyledons</taxon>
        <taxon>Gunneridae</taxon>
        <taxon>Pentapetalae</taxon>
        <taxon>rosids</taxon>
        <taxon>malvids</taxon>
        <taxon>Malvales</taxon>
        <taxon>Dipterocarpaceae</taxon>
        <taxon>Rubroshorea</taxon>
    </lineage>
</organism>
<dbReference type="PANTHER" id="PTHR45763">
    <property type="entry name" value="HYDROLASE, ALPHA/BETA FOLD FAMILY PROTEIN, EXPRESSED-RELATED"/>
    <property type="match status" value="1"/>
</dbReference>
<gene>
    <name evidence="1" type="ORF">SLEP1_g11377</name>
</gene>
<comment type="caution">
    <text evidence="1">The sequence shown here is derived from an EMBL/GenBank/DDBJ whole genome shotgun (WGS) entry which is preliminary data.</text>
</comment>
<sequence length="106" mass="12287">MGTLCGALCPWLTYWWNTQKWFPASSVVAHSTDVLSRHDKELIPKLSARKEYVVQVRQQGEYESLHCDIIVGFGNWEFDPMSLENPFPTMRVLSTFGMGMKMRRCL</sequence>
<dbReference type="AlphaFoldDB" id="A0AAV5IMI1"/>
<dbReference type="PANTHER" id="PTHR45763:SF51">
    <property type="entry name" value="ALPHA_BETA-HYDROLASES SUPERFAMILY PROTEIN"/>
    <property type="match status" value="1"/>
</dbReference>